<protein>
    <submittedName>
        <fullName evidence="1">Uncharacterized protein</fullName>
    </submittedName>
</protein>
<keyword evidence="2" id="KW-1185">Reference proteome</keyword>
<accession>A0A8H9GPS2</accession>
<dbReference type="Gene3D" id="3.30.460.10">
    <property type="entry name" value="Beta Polymerase, domain 2"/>
    <property type="match status" value="1"/>
</dbReference>
<comment type="caution">
    <text evidence="1">The sequence shown here is derived from an EMBL/GenBank/DDBJ whole genome shotgun (WGS) entry which is preliminary data.</text>
</comment>
<dbReference type="EMBL" id="BMQG01000006">
    <property type="protein sequence ID" value="GGM44471.1"/>
    <property type="molecule type" value="Genomic_DNA"/>
</dbReference>
<evidence type="ECO:0000313" key="2">
    <source>
        <dbReference type="Proteomes" id="UP000600547"/>
    </source>
</evidence>
<dbReference type="RefSeq" id="WP_110829142.1">
    <property type="nucleotide sequence ID" value="NZ_BMQG01000006.1"/>
</dbReference>
<organism evidence="1 2">
    <name type="scientific">Deinococcus arenae</name>
    <dbReference type="NCBI Taxonomy" id="1452751"/>
    <lineage>
        <taxon>Bacteria</taxon>
        <taxon>Thermotogati</taxon>
        <taxon>Deinococcota</taxon>
        <taxon>Deinococci</taxon>
        <taxon>Deinococcales</taxon>
        <taxon>Deinococcaceae</taxon>
        <taxon>Deinococcus</taxon>
    </lineage>
</organism>
<dbReference type="InterPro" id="IPR043519">
    <property type="entry name" value="NT_sf"/>
</dbReference>
<dbReference type="Proteomes" id="UP000600547">
    <property type="component" value="Unassembled WGS sequence"/>
</dbReference>
<evidence type="ECO:0000313" key="1">
    <source>
        <dbReference type="EMBL" id="GGM44471.1"/>
    </source>
</evidence>
<sequence>MTSPDAVAALLHRLDLIAGGLEASGRALALLGLGSVGAELDRMDQFSDLDFFVVARDGQVGALLEDLRWLGDGLVQAFRNTPDGFKVLFEGGVYGEFAVFDEAALRGASFVNARVVWLAPDAPRDLPLRRRPAATATARLDGAARTHHLGEALTNLLVGVRRFRRGERLSAWQFTQVYALGHALALAADAIPPAPGWADAFGLERRFEARYPGLAAHLGACLPGLDGTPGAALGLLNLLEELRLPEWAGALPLAGQVRREAGAALAGPAALDARGRLPG</sequence>
<name>A0A8H9GPS2_9DEIO</name>
<dbReference type="AlphaFoldDB" id="A0A8H9GPS2"/>
<reference evidence="2" key="1">
    <citation type="journal article" date="2019" name="Int. J. Syst. Evol. Microbiol.">
        <title>The Global Catalogue of Microorganisms (GCM) 10K type strain sequencing project: providing services to taxonomists for standard genome sequencing and annotation.</title>
        <authorList>
            <consortium name="The Broad Institute Genomics Platform"/>
            <consortium name="The Broad Institute Genome Sequencing Center for Infectious Disease"/>
            <person name="Wu L."/>
            <person name="Ma J."/>
        </authorList>
    </citation>
    <scope>NUCLEOTIDE SEQUENCE [LARGE SCALE GENOMIC DNA]</scope>
    <source>
        <strain evidence="2">JCM 31047</strain>
    </source>
</reference>
<proteinExistence type="predicted"/>
<gene>
    <name evidence="1" type="ORF">GCM10008956_20940</name>
</gene>